<reference evidence="1 2" key="1">
    <citation type="submission" date="2014-07" db="EMBL/GenBank/DDBJ databases">
        <title>Draft genome sequence of Thalassospira profundimaris S25-3-2.</title>
        <authorList>
            <person name="Lai Q."/>
            <person name="Shao Z."/>
        </authorList>
    </citation>
    <scope>NUCLEOTIDE SEQUENCE [LARGE SCALE GENOMIC DNA]</scope>
    <source>
        <strain evidence="1 2">S25-3-2</strain>
    </source>
</reference>
<evidence type="ECO:0000313" key="1">
    <source>
        <dbReference type="EMBL" id="RCK48746.1"/>
    </source>
</evidence>
<dbReference type="Pfam" id="PF05015">
    <property type="entry name" value="HigB-like_toxin"/>
    <property type="match status" value="1"/>
</dbReference>
<dbReference type="EMBL" id="JPWH01000010">
    <property type="protein sequence ID" value="RCK48746.1"/>
    <property type="molecule type" value="Genomic_DNA"/>
</dbReference>
<sequence length="92" mass="10502">MALAAIQEQGLLELFEDGTTKHIGKQYHKNALMILDHLDSISDLKDCHGVKNFHSLKGNRKGQYSMHVSGNWCITFTWDGHDVTVLTFEDYH</sequence>
<gene>
    <name evidence="1" type="ORF">TH25_14300</name>
</gene>
<dbReference type="PANTHER" id="PTHR40266:SF2">
    <property type="entry name" value="TOXIN HIGB-1"/>
    <property type="match status" value="1"/>
</dbReference>
<protein>
    <submittedName>
        <fullName evidence="1">Plasmid maintenance system killer protein</fullName>
    </submittedName>
</protein>
<accession>A0A367X4Z6</accession>
<dbReference type="InterPro" id="IPR007711">
    <property type="entry name" value="HigB-1"/>
</dbReference>
<comment type="caution">
    <text evidence="1">The sequence shown here is derived from an EMBL/GenBank/DDBJ whole genome shotgun (WGS) entry which is preliminary data.</text>
</comment>
<dbReference type="SUPFAM" id="SSF143011">
    <property type="entry name" value="RelE-like"/>
    <property type="match status" value="1"/>
</dbReference>
<proteinExistence type="predicted"/>
<dbReference type="Gene3D" id="3.30.2310.20">
    <property type="entry name" value="RelE-like"/>
    <property type="match status" value="1"/>
</dbReference>
<name>A0A367X4Z6_9PROT</name>
<dbReference type="AlphaFoldDB" id="A0A367X4Z6"/>
<evidence type="ECO:0000313" key="2">
    <source>
        <dbReference type="Proteomes" id="UP000252517"/>
    </source>
</evidence>
<organism evidence="1 2">
    <name type="scientific">Thalassospira profundimaris</name>
    <dbReference type="NCBI Taxonomy" id="502049"/>
    <lineage>
        <taxon>Bacteria</taxon>
        <taxon>Pseudomonadati</taxon>
        <taxon>Pseudomonadota</taxon>
        <taxon>Alphaproteobacteria</taxon>
        <taxon>Rhodospirillales</taxon>
        <taxon>Thalassospiraceae</taxon>
        <taxon>Thalassospira</taxon>
    </lineage>
</organism>
<dbReference type="OrthoDB" id="9801102at2"/>
<dbReference type="InterPro" id="IPR035093">
    <property type="entry name" value="RelE/ParE_toxin_dom_sf"/>
</dbReference>
<dbReference type="RefSeq" id="WP_114088933.1">
    <property type="nucleotide sequence ID" value="NZ_JPWH01000010.1"/>
</dbReference>
<dbReference type="Proteomes" id="UP000252517">
    <property type="component" value="Unassembled WGS sequence"/>
</dbReference>
<dbReference type="PANTHER" id="PTHR40266">
    <property type="entry name" value="TOXIN HIGB-1"/>
    <property type="match status" value="1"/>
</dbReference>